<dbReference type="AlphaFoldDB" id="A0A7R9I3R8"/>
<dbReference type="EMBL" id="OD566634">
    <property type="protein sequence ID" value="CAD7444400.1"/>
    <property type="molecule type" value="Genomic_DNA"/>
</dbReference>
<gene>
    <name evidence="1" type="ORF">TBIB3V08_LOCUS6780</name>
</gene>
<protein>
    <submittedName>
        <fullName evidence="1">Uncharacterized protein</fullName>
    </submittedName>
</protein>
<sequence>MVIPPSEKERMNVVFVMWGSNRNCIVPTGQGRHFLKTPWILPVGRQGADYEGVVLRERTSVDITHGTESRFKPGLFTQSQVRIIAGFGPAKRGTNTFPSPLKSRSTNKGVKGGGAALCSWYWARFEHLEELAGSIGNES</sequence>
<name>A0A7R9I3R8_9NEOP</name>
<reference evidence="1" key="1">
    <citation type="submission" date="2020-11" db="EMBL/GenBank/DDBJ databases">
        <authorList>
            <person name="Tran Van P."/>
        </authorList>
    </citation>
    <scope>NUCLEOTIDE SEQUENCE</scope>
</reference>
<accession>A0A7R9I3R8</accession>
<proteinExistence type="predicted"/>
<evidence type="ECO:0000313" key="1">
    <source>
        <dbReference type="EMBL" id="CAD7444400.1"/>
    </source>
</evidence>
<organism evidence="1">
    <name type="scientific">Timema bartmani</name>
    <dbReference type="NCBI Taxonomy" id="61472"/>
    <lineage>
        <taxon>Eukaryota</taxon>
        <taxon>Metazoa</taxon>
        <taxon>Ecdysozoa</taxon>
        <taxon>Arthropoda</taxon>
        <taxon>Hexapoda</taxon>
        <taxon>Insecta</taxon>
        <taxon>Pterygota</taxon>
        <taxon>Neoptera</taxon>
        <taxon>Polyneoptera</taxon>
        <taxon>Phasmatodea</taxon>
        <taxon>Timematodea</taxon>
        <taxon>Timematoidea</taxon>
        <taxon>Timematidae</taxon>
        <taxon>Timema</taxon>
    </lineage>
</organism>